<evidence type="ECO:0000256" key="1">
    <source>
        <dbReference type="ARBA" id="ARBA00004651"/>
    </source>
</evidence>
<dbReference type="PANTHER" id="PTHR35402:SF1">
    <property type="entry name" value="TYPE II SECRETION SYSTEM PROTEIN GSPF DOMAIN-CONTAINING PROTEIN"/>
    <property type="match status" value="1"/>
</dbReference>
<evidence type="ECO:0000256" key="4">
    <source>
        <dbReference type="ARBA" id="ARBA00022989"/>
    </source>
</evidence>
<proteinExistence type="predicted"/>
<keyword evidence="9" id="KW-1185">Reference proteome</keyword>
<evidence type="ECO:0000259" key="7">
    <source>
        <dbReference type="Pfam" id="PF00482"/>
    </source>
</evidence>
<feature type="transmembrane region" description="Helical" evidence="6">
    <location>
        <begin position="549"/>
        <end position="570"/>
    </location>
</feature>
<dbReference type="GO" id="GO:0005886">
    <property type="term" value="C:plasma membrane"/>
    <property type="evidence" value="ECO:0007669"/>
    <property type="project" value="UniProtKB-SubCell"/>
</dbReference>
<dbReference type="PANTHER" id="PTHR35402">
    <property type="entry name" value="INTEGRAL MEMBRANE PROTEIN-RELATED"/>
    <property type="match status" value="1"/>
</dbReference>
<evidence type="ECO:0000256" key="3">
    <source>
        <dbReference type="ARBA" id="ARBA00022692"/>
    </source>
</evidence>
<keyword evidence="2" id="KW-1003">Cell membrane</keyword>
<evidence type="ECO:0000313" key="9">
    <source>
        <dbReference type="Proteomes" id="UP000198397"/>
    </source>
</evidence>
<dbReference type="OrthoDB" id="252907at2157"/>
<feature type="transmembrane region" description="Helical" evidence="6">
    <location>
        <begin position="631"/>
        <end position="651"/>
    </location>
</feature>
<gene>
    <name evidence="8" type="ORF">SAMN06264855_11312</name>
</gene>
<sequence length="652" mass="70056">MRIGPMKRRADRGLSLLDRGLYALFARHADERRHALDRKRYPGTGLRTGFDSYLARTYAVSWVVCLLSIVLTLVFVSAVAPTFMPLLDRLAESAAFGRVGTIADVPMLWIAAGTAGVVGVAAKRLTVRLSGRYLRWLAAARRADIERTLPGAVRYLNALAAGTDDARTMVAKAAASDAYGETGVTFRKVVNTTRLTGSLDEGLRRGARETPSRDLLAPFLLKFREHASQGEDALADYLRMESRMLRYRQDRARKRAEGYLELLAELFIVVLVLPALLVIVVTVMGVLAPGLSRLIETPFGTMETRTMIIYGAAGFVLAVGLAGAITVETIRPSDQRVTYRRPSAPVATVRSAARNPKSATVIVLIPALLVGVVASTIVHPVQAALAAYVAFAVPVGGVAVRRARLDDAKDRELKDFIHAVSGHVSLGRPFADAVETVATEVDLGALNEDVADLAFNLSLTNTGTPRPDEAIVLATAGSVFGTDADRRVDRRTAALDRFVERVGTPLARQTVGLVTGALNAGSDADTVFETLQTEVGQLYHEKQALRSAMLVYAVVGWTTALLIVGIVVAVNTQVIDGFAQLSELSGTSGFALDPNAVEPERERFRFYIVTQATMLASGWFAGVASRGPYEALLHSGLLVTCCYAIFAGGGMI</sequence>
<reference evidence="8 9" key="1">
    <citation type="submission" date="2017-06" db="EMBL/GenBank/DDBJ databases">
        <authorList>
            <person name="Kim H.J."/>
            <person name="Triplett B.A."/>
        </authorList>
    </citation>
    <scope>NUCLEOTIDE SEQUENCE [LARGE SCALE GENOMIC DNA]</scope>
    <source>
        <strain evidence="8 9">DSM 8800</strain>
    </source>
</reference>
<organism evidence="8 9">
    <name type="scientific">Halorubrum vacuolatum</name>
    <name type="common">Natronobacterium vacuolatum</name>
    <dbReference type="NCBI Taxonomy" id="63740"/>
    <lineage>
        <taxon>Archaea</taxon>
        <taxon>Methanobacteriati</taxon>
        <taxon>Methanobacteriota</taxon>
        <taxon>Stenosarchaea group</taxon>
        <taxon>Halobacteria</taxon>
        <taxon>Halobacteriales</taxon>
        <taxon>Haloferacaceae</taxon>
        <taxon>Halorubrum</taxon>
    </lineage>
</organism>
<comment type="subcellular location">
    <subcellularLocation>
        <location evidence="1">Cell membrane</location>
        <topology evidence="1">Multi-pass membrane protein</topology>
    </subcellularLocation>
</comment>
<feature type="domain" description="Type II secretion system protein GspF" evidence="7">
    <location>
        <begin position="173"/>
        <end position="281"/>
    </location>
</feature>
<evidence type="ECO:0000313" key="8">
    <source>
        <dbReference type="EMBL" id="SNR53245.1"/>
    </source>
</evidence>
<feature type="transmembrane region" description="Helical" evidence="6">
    <location>
        <begin position="59"/>
        <end position="87"/>
    </location>
</feature>
<feature type="transmembrane region" description="Helical" evidence="6">
    <location>
        <begin position="307"/>
        <end position="327"/>
    </location>
</feature>
<dbReference type="AlphaFoldDB" id="A0A238X2P1"/>
<keyword evidence="4 6" id="KW-1133">Transmembrane helix</keyword>
<dbReference type="EMBL" id="FZNQ01000013">
    <property type="protein sequence ID" value="SNR53245.1"/>
    <property type="molecule type" value="Genomic_DNA"/>
</dbReference>
<feature type="transmembrane region" description="Helical" evidence="6">
    <location>
        <begin position="262"/>
        <end position="287"/>
    </location>
</feature>
<dbReference type="InterPro" id="IPR056569">
    <property type="entry name" value="ArlJ-like"/>
</dbReference>
<accession>A0A238X2P1</accession>
<feature type="transmembrane region" description="Helical" evidence="6">
    <location>
        <begin position="359"/>
        <end position="377"/>
    </location>
</feature>
<evidence type="ECO:0000256" key="5">
    <source>
        <dbReference type="ARBA" id="ARBA00023136"/>
    </source>
</evidence>
<dbReference type="Pfam" id="PF00482">
    <property type="entry name" value="T2SSF"/>
    <property type="match status" value="1"/>
</dbReference>
<evidence type="ECO:0000256" key="6">
    <source>
        <dbReference type="SAM" id="Phobius"/>
    </source>
</evidence>
<feature type="transmembrane region" description="Helical" evidence="6">
    <location>
        <begin position="107"/>
        <end position="125"/>
    </location>
</feature>
<protein>
    <submittedName>
        <fullName evidence="8">Archaellum biogenesis protein FlaJ, TadC family</fullName>
    </submittedName>
</protein>
<keyword evidence="5 6" id="KW-0472">Membrane</keyword>
<dbReference type="InterPro" id="IPR018076">
    <property type="entry name" value="T2SS_GspF_dom"/>
</dbReference>
<feature type="transmembrane region" description="Helical" evidence="6">
    <location>
        <begin position="383"/>
        <end position="400"/>
    </location>
</feature>
<name>A0A238X2P1_HALVU</name>
<dbReference type="Proteomes" id="UP000198397">
    <property type="component" value="Unassembled WGS sequence"/>
</dbReference>
<keyword evidence="3 6" id="KW-0812">Transmembrane</keyword>
<evidence type="ECO:0000256" key="2">
    <source>
        <dbReference type="ARBA" id="ARBA00022475"/>
    </source>
</evidence>
<dbReference type="RefSeq" id="WP_089385261.1">
    <property type="nucleotide sequence ID" value="NZ_FZNQ01000013.1"/>
</dbReference>